<feature type="domain" description="Alpha-D-phosphohexomutase alpha/beta/alpha" evidence="6">
    <location>
        <begin position="48"/>
        <end position="188"/>
    </location>
</feature>
<dbReference type="EMBL" id="JADCKA010000016">
    <property type="protein sequence ID" value="MBE5036137.1"/>
    <property type="molecule type" value="Genomic_DNA"/>
</dbReference>
<dbReference type="Gene3D" id="3.40.120.10">
    <property type="entry name" value="Alpha-D-Glucose-1,6-Bisphosphate, subunit A, domain 3"/>
    <property type="match status" value="3"/>
</dbReference>
<keyword evidence="4" id="KW-0460">Magnesium</keyword>
<dbReference type="Gene3D" id="3.30.310.50">
    <property type="entry name" value="Alpha-D-phosphohexomutase, C-terminal domain"/>
    <property type="match status" value="1"/>
</dbReference>
<evidence type="ECO:0000256" key="4">
    <source>
        <dbReference type="ARBA" id="ARBA00022842"/>
    </source>
</evidence>
<keyword evidence="5" id="KW-0413">Isomerase</keyword>
<dbReference type="CDD" id="cd05799">
    <property type="entry name" value="PGM2"/>
    <property type="match status" value="1"/>
</dbReference>
<evidence type="ECO:0000259" key="6">
    <source>
        <dbReference type="Pfam" id="PF02878"/>
    </source>
</evidence>
<keyword evidence="10" id="KW-1185">Reference proteome</keyword>
<proteinExistence type="inferred from homology"/>
<protein>
    <submittedName>
        <fullName evidence="9">Phospho-sugar mutase</fullName>
    </submittedName>
</protein>
<dbReference type="InterPro" id="IPR016055">
    <property type="entry name" value="A-D-PHexomutase_a/b/a-I/II/III"/>
</dbReference>
<accession>A0ABR9QZ21</accession>
<reference evidence="9 10" key="1">
    <citation type="submission" date="2020-10" db="EMBL/GenBank/DDBJ databases">
        <title>ChiBAC.</title>
        <authorList>
            <person name="Zenner C."/>
            <person name="Hitch T.C.A."/>
            <person name="Clavel T."/>
        </authorList>
    </citation>
    <scope>NUCLEOTIDE SEQUENCE [LARGE SCALE GENOMIC DNA]</scope>
    <source>
        <strain evidence="9 10">DSM 108706</strain>
    </source>
</reference>
<evidence type="ECO:0000313" key="10">
    <source>
        <dbReference type="Proteomes" id="UP001516588"/>
    </source>
</evidence>
<evidence type="ECO:0000256" key="2">
    <source>
        <dbReference type="ARBA" id="ARBA00022553"/>
    </source>
</evidence>
<keyword evidence="2" id="KW-0597">Phosphoprotein</keyword>
<dbReference type="Pfam" id="PF02878">
    <property type="entry name" value="PGM_PMM_I"/>
    <property type="match status" value="1"/>
</dbReference>
<comment type="caution">
    <text evidence="9">The sequence shown here is derived from an EMBL/GenBank/DDBJ whole genome shotgun (WGS) entry which is preliminary data.</text>
</comment>
<dbReference type="PANTHER" id="PTHR45745:SF1">
    <property type="entry name" value="PHOSPHOGLUCOMUTASE 2B-RELATED"/>
    <property type="match status" value="1"/>
</dbReference>
<evidence type="ECO:0000256" key="3">
    <source>
        <dbReference type="ARBA" id="ARBA00022723"/>
    </source>
</evidence>
<evidence type="ECO:0000259" key="8">
    <source>
        <dbReference type="Pfam" id="PF02880"/>
    </source>
</evidence>
<dbReference type="PANTHER" id="PTHR45745">
    <property type="entry name" value="PHOSPHOMANNOMUTASE 45A"/>
    <property type="match status" value="1"/>
</dbReference>
<organism evidence="9 10">
    <name type="scientific">Gallibacter intestinalis</name>
    <dbReference type="NCBI Taxonomy" id="2779356"/>
    <lineage>
        <taxon>Bacteria</taxon>
        <taxon>Bacillati</taxon>
        <taxon>Bacillota</taxon>
        <taxon>Clostridia</taxon>
        <taxon>Eubacteriales</taxon>
        <taxon>Eubacteriaceae</taxon>
        <taxon>Gallibacter</taxon>
    </lineage>
</organism>
<dbReference type="SUPFAM" id="SSF53738">
    <property type="entry name" value="Phosphoglucomutase, first 3 domains"/>
    <property type="match status" value="3"/>
</dbReference>
<dbReference type="Proteomes" id="UP001516588">
    <property type="component" value="Unassembled WGS sequence"/>
</dbReference>
<feature type="domain" description="Alpha-D-phosphohexomutase alpha/beta/alpha" evidence="8">
    <location>
        <begin position="322"/>
        <end position="430"/>
    </location>
</feature>
<feature type="domain" description="Alpha-D-phosphohexomutase alpha/beta/alpha" evidence="7">
    <location>
        <begin position="229"/>
        <end position="318"/>
    </location>
</feature>
<evidence type="ECO:0000313" key="9">
    <source>
        <dbReference type="EMBL" id="MBE5036137.1"/>
    </source>
</evidence>
<dbReference type="SUPFAM" id="SSF55957">
    <property type="entry name" value="Phosphoglucomutase, C-terminal domain"/>
    <property type="match status" value="1"/>
</dbReference>
<dbReference type="RefSeq" id="WP_226385781.1">
    <property type="nucleotide sequence ID" value="NZ_JADCKA010000016.1"/>
</dbReference>
<name>A0ABR9QZ21_9FIRM</name>
<evidence type="ECO:0000259" key="7">
    <source>
        <dbReference type="Pfam" id="PF02879"/>
    </source>
</evidence>
<dbReference type="InterPro" id="IPR005844">
    <property type="entry name" value="A-D-PHexomutase_a/b/a-I"/>
</dbReference>
<dbReference type="InterPro" id="IPR036900">
    <property type="entry name" value="A-D-PHexomutase_C_sf"/>
</dbReference>
<comment type="similarity">
    <text evidence="1">Belongs to the phosphohexose mutase family.</text>
</comment>
<keyword evidence="3" id="KW-0479">Metal-binding</keyword>
<dbReference type="InterPro" id="IPR005846">
    <property type="entry name" value="A-D-PHexomutase_a/b/a-III"/>
</dbReference>
<evidence type="ECO:0000256" key="1">
    <source>
        <dbReference type="ARBA" id="ARBA00010231"/>
    </source>
</evidence>
<evidence type="ECO:0000256" key="5">
    <source>
        <dbReference type="ARBA" id="ARBA00023235"/>
    </source>
</evidence>
<dbReference type="InterPro" id="IPR005845">
    <property type="entry name" value="A-D-PHexomutase_a/b/a-II"/>
</dbReference>
<dbReference type="Pfam" id="PF02879">
    <property type="entry name" value="PGM_PMM_II"/>
    <property type="match status" value="1"/>
</dbReference>
<dbReference type="Pfam" id="PF02880">
    <property type="entry name" value="PGM_PMM_III"/>
    <property type="match status" value="1"/>
</dbReference>
<gene>
    <name evidence="9" type="ORF">INF20_07615</name>
</gene>
<sequence>MNKHTDSIKIQYERWLANESMPRDLMEGLLTMRGDHDKIEEAFYKDLEFGTSGLRGIMGPGSNRMNSFVVARVSQGLSDYINRTLKNSEQGKNPSVVISYDSRNNSKKFAEITAGVLSANGIKAYIFEKLTPVSVLSYAIRHMSCDYGVMITASHNSREYNGYKVYNSRGGQILEDEAAGILAEIEKLDIFDDVKKATDENVSHIGDELINDYVKETLGKSLKGGEDYIKNLKVIYSPLNGTGRVPVTALLKGIGVEQLTIVPEQEMPDGDFTTCPKPNPERPEVYELGLELLKREKADLLILTDPDCDRIGVADKEGVFTGNQLGMLLFDYICRHSKLPLGATAVRSIVSSPMLDAIAAEYGVRVENTLIGFKYIGEKMDLLKDRYVFGFEEGNGYLAFDHMRDKDGASTAMLVCEMAAEYKAAGSDLRGGLKKLYKKYGIYGEKVINFVFEGREGLRRRSNVMAYLRGDVENCLQGHEIKSVIDYKTQQKHFVDMGIGSYDKLPVADILEYDVDKGQKFIIRPSGTEPNLKVYLFARSKTSGGVAKRIEKMEKEITRIVNEEQNEI</sequence>